<comment type="caution">
    <text evidence="2">The sequence shown here is derived from an EMBL/GenBank/DDBJ whole genome shotgun (WGS) entry which is preliminary data.</text>
</comment>
<dbReference type="Gene3D" id="2.40.10.220">
    <property type="entry name" value="predicted glycosyltransferase like domains"/>
    <property type="match status" value="1"/>
</dbReference>
<organism evidence="2 3">
    <name type="scientific">Cytobacillus mangrovibacter</name>
    <dbReference type="NCBI Taxonomy" id="3299024"/>
    <lineage>
        <taxon>Bacteria</taxon>
        <taxon>Bacillati</taxon>
        <taxon>Bacillota</taxon>
        <taxon>Bacilli</taxon>
        <taxon>Bacillales</taxon>
        <taxon>Bacillaceae</taxon>
        <taxon>Cytobacillus</taxon>
    </lineage>
</organism>
<dbReference type="EMBL" id="JBIACJ010000016">
    <property type="protein sequence ID" value="MFE8698548.1"/>
    <property type="molecule type" value="Genomic_DNA"/>
</dbReference>
<proteinExistence type="predicted"/>
<keyword evidence="3" id="KW-1185">Reference proteome</keyword>
<dbReference type="Proteomes" id="UP001601058">
    <property type="component" value="Unassembled WGS sequence"/>
</dbReference>
<dbReference type="RefSeq" id="WP_083954051.1">
    <property type="nucleotide sequence ID" value="NZ_JBIACJ010000016.1"/>
</dbReference>
<evidence type="ECO:0000313" key="3">
    <source>
        <dbReference type="Proteomes" id="UP001601058"/>
    </source>
</evidence>
<gene>
    <name evidence="2" type="ORF">ACFYKT_19820</name>
</gene>
<evidence type="ECO:0000259" key="1">
    <source>
        <dbReference type="Pfam" id="PF07238"/>
    </source>
</evidence>
<protein>
    <submittedName>
        <fullName evidence="2">PilZ domain-containing protein</fullName>
    </submittedName>
</protein>
<dbReference type="InterPro" id="IPR009875">
    <property type="entry name" value="PilZ_domain"/>
</dbReference>
<reference evidence="2 3" key="1">
    <citation type="submission" date="2024-08" db="EMBL/GenBank/DDBJ databases">
        <title>Two novel Cytobacillus novel species.</title>
        <authorList>
            <person name="Liu G."/>
        </authorList>
    </citation>
    <scope>NUCLEOTIDE SEQUENCE [LARGE SCALE GENOMIC DNA]</scope>
    <source>
        <strain evidence="2 3">FJAT-53684</strain>
    </source>
</reference>
<dbReference type="SUPFAM" id="SSF141371">
    <property type="entry name" value="PilZ domain-like"/>
    <property type="match status" value="1"/>
</dbReference>
<dbReference type="Pfam" id="PF07238">
    <property type="entry name" value="PilZ"/>
    <property type="match status" value="1"/>
</dbReference>
<accession>A0ABW6K2Y2</accession>
<evidence type="ECO:0000313" key="2">
    <source>
        <dbReference type="EMBL" id="MFE8698548.1"/>
    </source>
</evidence>
<feature type="domain" description="PilZ" evidence="1">
    <location>
        <begin position="31"/>
        <end position="138"/>
    </location>
</feature>
<name>A0ABW6K2Y2_9BACI</name>
<sequence>MPPGQPCILWIGGGYSKNNLNIVKKTSPIEKRNSYRINLPKIESTFTLMEFGNSSIGKLKNRNFNGVIEDLSIGGLKFLTSFEFPVKYNIIIKINFTFYGELFDLKGKIMRREDYIKGKSISYGVQFVDLSVKDITRLNLAIHNFQVENRGKIG</sequence>